<evidence type="ECO:0000313" key="2">
    <source>
        <dbReference type="EMBL" id="KIL77987.1"/>
    </source>
</evidence>
<proteinExistence type="predicted"/>
<gene>
    <name evidence="2" type="ORF">SD77_0966</name>
</gene>
<name>A0ABR5ATB1_BACBA</name>
<accession>A0ABR5ATB1</accession>
<dbReference type="EMBL" id="JXLP01000011">
    <property type="protein sequence ID" value="KIL77987.1"/>
    <property type="molecule type" value="Genomic_DNA"/>
</dbReference>
<protein>
    <submittedName>
        <fullName evidence="2">Uncharacterized protein</fullName>
    </submittedName>
</protein>
<evidence type="ECO:0000256" key="1">
    <source>
        <dbReference type="SAM" id="MobiDB-lite"/>
    </source>
</evidence>
<comment type="caution">
    <text evidence="2">The sequence shown here is derived from an EMBL/GenBank/DDBJ whole genome shotgun (WGS) entry which is preliminary data.</text>
</comment>
<feature type="region of interest" description="Disordered" evidence="1">
    <location>
        <begin position="36"/>
        <end position="73"/>
    </location>
</feature>
<dbReference type="RefSeq" id="WP_041097476.1">
    <property type="nucleotide sequence ID" value="NZ_JARTHD010000017.1"/>
</dbReference>
<dbReference type="Proteomes" id="UP000031982">
    <property type="component" value="Unassembled WGS sequence"/>
</dbReference>
<sequence length="73" mass="8004">MKIVNAELQYDESKMDGDFAERLQKILSKEGIEVISVDKNKNTEPESPYQKVKNTQADDDISSAGAGGMVSPN</sequence>
<organism evidence="2 3">
    <name type="scientific">Bacillus badius</name>
    <dbReference type="NCBI Taxonomy" id="1455"/>
    <lineage>
        <taxon>Bacteria</taxon>
        <taxon>Bacillati</taxon>
        <taxon>Bacillota</taxon>
        <taxon>Bacilli</taxon>
        <taxon>Bacillales</taxon>
        <taxon>Bacillaceae</taxon>
        <taxon>Pseudobacillus</taxon>
    </lineage>
</organism>
<reference evidence="2 3" key="1">
    <citation type="submission" date="2015-01" db="EMBL/GenBank/DDBJ databases">
        <title>Genome Assembly of Bacillus badius MTCC 1458.</title>
        <authorList>
            <person name="Verma A."/>
            <person name="Khatri I."/>
            <person name="Mual P."/>
            <person name="Subramanian S."/>
            <person name="Krishnamurthi S."/>
        </authorList>
    </citation>
    <scope>NUCLEOTIDE SEQUENCE [LARGE SCALE GENOMIC DNA]</scope>
    <source>
        <strain evidence="2 3">MTCC 1458</strain>
    </source>
</reference>
<evidence type="ECO:0000313" key="3">
    <source>
        <dbReference type="Proteomes" id="UP000031982"/>
    </source>
</evidence>
<keyword evidence="3" id="KW-1185">Reference proteome</keyword>